<dbReference type="RefSeq" id="WP_104810624.1">
    <property type="nucleotide sequence ID" value="NZ_MQUA01000013.1"/>
</dbReference>
<evidence type="ECO:0008006" key="4">
    <source>
        <dbReference type="Google" id="ProtNLM"/>
    </source>
</evidence>
<keyword evidence="3" id="KW-1185">Reference proteome</keyword>
<dbReference type="OrthoDB" id="1203094at2"/>
<evidence type="ECO:0000313" key="2">
    <source>
        <dbReference type="EMBL" id="PQB08426.1"/>
    </source>
</evidence>
<reference evidence="2 3" key="1">
    <citation type="submission" date="2016-11" db="EMBL/GenBank/DDBJ databases">
        <title>Trade-off between light-utilization and light-protection in marine flavobacteria.</title>
        <authorList>
            <person name="Kumagai Y."/>
        </authorList>
    </citation>
    <scope>NUCLEOTIDE SEQUENCE [LARGE SCALE GENOMIC DNA]</scope>
    <source>
        <strain evidence="2 3">ATCC 700397</strain>
    </source>
</reference>
<keyword evidence="1" id="KW-1133">Transmembrane helix</keyword>
<keyword evidence="1" id="KW-0472">Membrane</keyword>
<feature type="transmembrane region" description="Helical" evidence="1">
    <location>
        <begin position="23"/>
        <end position="43"/>
    </location>
</feature>
<evidence type="ECO:0000256" key="1">
    <source>
        <dbReference type="SAM" id="Phobius"/>
    </source>
</evidence>
<sequence length="79" mass="9106">MASLLSTYSKEELSKKLKKQKTILIIQGVLLFLMVIFAVFSTIENGLSFKTFLPLFFAPMLFVMLFEIKNINKELATRK</sequence>
<dbReference type="AlphaFoldDB" id="A0A2S7L0R4"/>
<keyword evidence="1" id="KW-0812">Transmembrane</keyword>
<proteinExistence type="predicted"/>
<dbReference type="EMBL" id="MQUA01000013">
    <property type="protein sequence ID" value="PQB08426.1"/>
    <property type="molecule type" value="Genomic_DNA"/>
</dbReference>
<dbReference type="Proteomes" id="UP000239522">
    <property type="component" value="Unassembled WGS sequence"/>
</dbReference>
<feature type="transmembrane region" description="Helical" evidence="1">
    <location>
        <begin position="49"/>
        <end position="68"/>
    </location>
</feature>
<organism evidence="2 3">
    <name type="scientific">Polaribacter filamentus</name>
    <dbReference type="NCBI Taxonomy" id="53483"/>
    <lineage>
        <taxon>Bacteria</taxon>
        <taxon>Pseudomonadati</taxon>
        <taxon>Bacteroidota</taxon>
        <taxon>Flavobacteriia</taxon>
        <taxon>Flavobacteriales</taxon>
        <taxon>Flavobacteriaceae</taxon>
    </lineage>
</organism>
<evidence type="ECO:0000313" key="3">
    <source>
        <dbReference type="Proteomes" id="UP000239522"/>
    </source>
</evidence>
<accession>A0A2S7L0R4</accession>
<comment type="caution">
    <text evidence="2">The sequence shown here is derived from an EMBL/GenBank/DDBJ whole genome shotgun (WGS) entry which is preliminary data.</text>
</comment>
<name>A0A2S7L0R4_9FLAO</name>
<gene>
    <name evidence="2" type="ORF">BST83_15815</name>
</gene>
<protein>
    <recommendedName>
        <fullName evidence="4">Redox-active disulfide protein 2</fullName>
    </recommendedName>
</protein>